<comment type="subcellular location">
    <subcellularLocation>
        <location evidence="1">Mitochondrion inner membrane</location>
    </subcellularLocation>
</comment>
<organism evidence="11 12">
    <name type="scientific">Batrachochytrium salamandrivorans</name>
    <dbReference type="NCBI Taxonomy" id="1357716"/>
    <lineage>
        <taxon>Eukaryota</taxon>
        <taxon>Fungi</taxon>
        <taxon>Fungi incertae sedis</taxon>
        <taxon>Chytridiomycota</taxon>
        <taxon>Chytridiomycota incertae sedis</taxon>
        <taxon>Chytridiomycetes</taxon>
        <taxon>Rhizophydiales</taxon>
        <taxon>Rhizophydiales incertae sedis</taxon>
        <taxon>Batrachochytrium</taxon>
    </lineage>
</organism>
<evidence type="ECO:0000313" key="12">
    <source>
        <dbReference type="Proteomes" id="UP001648503"/>
    </source>
</evidence>
<keyword evidence="4" id="KW-0999">Mitochondrion inner membrane</keyword>
<protein>
    <recommendedName>
        <fullName evidence="13">Mitochondrial distribution and morphology protein family 31/32</fullName>
    </recommendedName>
</protein>
<keyword evidence="6 10" id="KW-1133">Transmembrane helix</keyword>
<evidence type="ECO:0000256" key="2">
    <source>
        <dbReference type="ARBA" id="ARBA00005687"/>
    </source>
</evidence>
<comment type="caution">
    <text evidence="11">The sequence shown here is derived from an EMBL/GenBank/DDBJ whole genome shotgun (WGS) entry which is preliminary data.</text>
</comment>
<name>A0ABQ8FPW1_9FUNG</name>
<evidence type="ECO:0000256" key="6">
    <source>
        <dbReference type="ARBA" id="ARBA00022989"/>
    </source>
</evidence>
<gene>
    <name evidence="11" type="ORF">BASA50_001663</name>
</gene>
<dbReference type="InterPro" id="IPR012571">
    <property type="entry name" value="Mdm31/Mdm32"/>
</dbReference>
<dbReference type="EMBL" id="JAFCIX010000010">
    <property type="protein sequence ID" value="KAH6601393.1"/>
    <property type="molecule type" value="Genomic_DNA"/>
</dbReference>
<sequence>MSSTPHTKPPFPIASSADSEKAFRLARQALINNVDGIGARTLLRIRLFLMGQVRPMKMDDFVALFSWIFVGNTLFVLARTTAFVSVVIVVVNYLHFQEKAAAFISDLLTRATGFNVKVGAAVVPRWRDGAISLENVSIVCNNETWIELQRKESRAKGLGDFVPEEVDVNWTYWDLTVDRIDISLSLWRMLDGRGPIKDAKLKGVRGLADRRHISHDPNWVPSRRVPEFGDFEMDSFVIEDLLITVCYPDFRPFSFSIFDAELPLFRKQWLMYDMMCADSVVGMYDNCLFSVHRSQSLDVFRDTPGNFSKVSHLKMSAVPIDHLKVGATGPFSWITRGTVDLDLHVLIPRLSSDDDVFDQLFDELDGIREVAIDKIEEAISTHPERQEILERHAHGKQQDRQTLHQRFPDLGDKHQSTHNNAFTLNHRQSSNRSGDVRHYGTQYSRNTHTKAPSFGELHKMLDGDGNTISQGTTGIQIPGSFSALTTPDVVLHWRIKLNDLKASVPILNPHLSYMSNTLIRPVVAYINSNRTSLPLASSAKMDVNNFNGAWDIYAAGLVDVLSEETGRALSRLVQDERERTRRLRHIGIWSLQECSRAIISLLEYIRGTRSPRFSAHAI</sequence>
<dbReference type="PANTHER" id="PTHR31068">
    <property type="entry name" value="MITOCHONDRIAL DISTRIBUTION AND MORPHOLOGY PROTEIN 31"/>
    <property type="match status" value="1"/>
</dbReference>
<keyword evidence="5" id="KW-0809">Transit peptide</keyword>
<accession>A0ABQ8FPW1</accession>
<comment type="function">
    <text evidence="9">Involved in the organization of the mitochondrial membranes and the global structure of the mitochondria. Also required for mitochondrial distribution and mobility as well as for the maintenance of mitochondrial DNA nucleoids structures.</text>
</comment>
<proteinExistence type="inferred from homology"/>
<evidence type="ECO:0008006" key="13">
    <source>
        <dbReference type="Google" id="ProtNLM"/>
    </source>
</evidence>
<dbReference type="Pfam" id="PF08118">
    <property type="entry name" value="MDM31_MDM32"/>
    <property type="match status" value="1"/>
</dbReference>
<keyword evidence="7" id="KW-0496">Mitochondrion</keyword>
<dbReference type="Proteomes" id="UP001648503">
    <property type="component" value="Unassembled WGS sequence"/>
</dbReference>
<evidence type="ECO:0000256" key="7">
    <source>
        <dbReference type="ARBA" id="ARBA00023128"/>
    </source>
</evidence>
<evidence type="ECO:0000256" key="8">
    <source>
        <dbReference type="ARBA" id="ARBA00023136"/>
    </source>
</evidence>
<evidence type="ECO:0000256" key="10">
    <source>
        <dbReference type="SAM" id="Phobius"/>
    </source>
</evidence>
<comment type="similarity">
    <text evidence="2">Belongs to the MDM31/MDM32 family.</text>
</comment>
<reference evidence="11 12" key="1">
    <citation type="submission" date="2021-02" db="EMBL/GenBank/DDBJ databases">
        <title>Variation within the Batrachochytrium salamandrivorans European outbreak.</title>
        <authorList>
            <person name="Kelly M."/>
            <person name="Pasmans F."/>
            <person name="Shea T.P."/>
            <person name="Munoz J.F."/>
            <person name="Carranza S."/>
            <person name="Cuomo C.A."/>
            <person name="Martel A."/>
        </authorList>
    </citation>
    <scope>NUCLEOTIDE SEQUENCE [LARGE SCALE GENOMIC DNA]</scope>
    <source>
        <strain evidence="11 12">AMFP18/2</strain>
    </source>
</reference>
<evidence type="ECO:0000256" key="5">
    <source>
        <dbReference type="ARBA" id="ARBA00022946"/>
    </source>
</evidence>
<evidence type="ECO:0000256" key="3">
    <source>
        <dbReference type="ARBA" id="ARBA00022692"/>
    </source>
</evidence>
<evidence type="ECO:0000256" key="1">
    <source>
        <dbReference type="ARBA" id="ARBA00004273"/>
    </source>
</evidence>
<keyword evidence="3 10" id="KW-0812">Transmembrane</keyword>
<dbReference type="PANTHER" id="PTHR31068:SF0">
    <property type="entry name" value="MITOCHONDRIAL DISTRIBUTION AND MORPHOLOGY PROTEIN 31"/>
    <property type="match status" value="1"/>
</dbReference>
<evidence type="ECO:0000256" key="4">
    <source>
        <dbReference type="ARBA" id="ARBA00022792"/>
    </source>
</evidence>
<evidence type="ECO:0000256" key="9">
    <source>
        <dbReference type="ARBA" id="ARBA00025191"/>
    </source>
</evidence>
<keyword evidence="12" id="KW-1185">Reference proteome</keyword>
<evidence type="ECO:0000313" key="11">
    <source>
        <dbReference type="EMBL" id="KAH6601393.1"/>
    </source>
</evidence>
<feature type="transmembrane region" description="Helical" evidence="10">
    <location>
        <begin position="61"/>
        <end position="94"/>
    </location>
</feature>
<keyword evidence="8 10" id="KW-0472">Membrane</keyword>